<feature type="transmembrane region" description="Helical" evidence="7">
    <location>
        <begin position="15"/>
        <end position="35"/>
    </location>
</feature>
<dbReference type="PANTHER" id="PTHR30589:SF0">
    <property type="entry name" value="PHOSPHATIDYLGLYCEROL--PROLIPOPROTEIN DIACYLGLYCERYL TRANSFERASE"/>
    <property type="match status" value="1"/>
</dbReference>
<feature type="binding site" evidence="7">
    <location>
        <position position="130"/>
    </location>
    <ligand>
        <name>a 1,2-diacyl-sn-glycero-3-phospho-(1'-sn-glycerol)</name>
        <dbReference type="ChEBI" id="CHEBI:64716"/>
    </ligand>
</feature>
<dbReference type="InterPro" id="IPR001640">
    <property type="entry name" value="Lgt"/>
</dbReference>
<comment type="similarity">
    <text evidence="1 7">Belongs to the Lgt family.</text>
</comment>
<dbReference type="PANTHER" id="PTHR30589">
    <property type="entry name" value="PROLIPOPROTEIN DIACYLGLYCERYL TRANSFERASE"/>
    <property type="match status" value="1"/>
</dbReference>
<dbReference type="GO" id="GO:0042158">
    <property type="term" value="P:lipoprotein biosynthetic process"/>
    <property type="evidence" value="ECO:0007669"/>
    <property type="project" value="UniProtKB-UniRule"/>
</dbReference>
<evidence type="ECO:0000256" key="2">
    <source>
        <dbReference type="ARBA" id="ARBA00022475"/>
    </source>
</evidence>
<feature type="transmembrane region" description="Helical" evidence="7">
    <location>
        <begin position="47"/>
        <end position="71"/>
    </location>
</feature>
<evidence type="ECO:0000256" key="6">
    <source>
        <dbReference type="ARBA" id="ARBA00023136"/>
    </source>
</evidence>
<feature type="transmembrane region" description="Helical" evidence="7">
    <location>
        <begin position="229"/>
        <end position="249"/>
    </location>
</feature>
<evidence type="ECO:0000256" key="4">
    <source>
        <dbReference type="ARBA" id="ARBA00022692"/>
    </source>
</evidence>
<dbReference type="EC" id="2.5.1.145" evidence="7"/>
<sequence length="262" mass="29390">MRVILFEIGGFSLRSYGVIVALAIVIAFGVAYYLARGTQYQKHLPNLVVYLLLGAILGARIWHVFFFQWWYFSDHLTEIFAVWKGGIAIQGALVGGFFSAVIYARKHKLSFWELADILAPAIILGQAIGRIACLLNGDAFGSPTGLGFGIVYPEGTIAFDRYGSAPLWPAEIWEGQLDLVIFGILMAMKNIKLPLGTLFLSYNILYSIVRFMLEFLRGDSPRYALQWTAGQWTSITVLLISLVFMLYFFKRSHLIKPVQDSA</sequence>
<dbReference type="GO" id="GO:0008961">
    <property type="term" value="F:phosphatidylglycerol-prolipoprotein diacylglyceryl transferase activity"/>
    <property type="evidence" value="ECO:0007669"/>
    <property type="project" value="UniProtKB-UniRule"/>
</dbReference>
<name>A0A7X2H745_9BACL</name>
<proteinExistence type="inferred from homology"/>
<evidence type="ECO:0000313" key="9">
    <source>
        <dbReference type="Proteomes" id="UP000463051"/>
    </source>
</evidence>
<comment type="pathway">
    <text evidence="7">Protein modification; lipoprotein biosynthesis (diacylglyceryl transfer).</text>
</comment>
<keyword evidence="8" id="KW-0449">Lipoprotein</keyword>
<dbReference type="EMBL" id="WJXB01000005">
    <property type="protein sequence ID" value="MRN54673.1"/>
    <property type="molecule type" value="Genomic_DNA"/>
</dbReference>
<evidence type="ECO:0000313" key="8">
    <source>
        <dbReference type="EMBL" id="MRN54673.1"/>
    </source>
</evidence>
<dbReference type="RefSeq" id="WP_154119968.1">
    <property type="nucleotide sequence ID" value="NZ_WJXB01000005.1"/>
</dbReference>
<protein>
    <recommendedName>
        <fullName evidence="7">Phosphatidylglycerol--prolipoprotein diacylglyceryl transferase</fullName>
        <ecNumber evidence="7">2.5.1.145</ecNumber>
    </recommendedName>
</protein>
<evidence type="ECO:0000256" key="5">
    <source>
        <dbReference type="ARBA" id="ARBA00022989"/>
    </source>
</evidence>
<evidence type="ECO:0000256" key="1">
    <source>
        <dbReference type="ARBA" id="ARBA00007150"/>
    </source>
</evidence>
<comment type="catalytic activity">
    <reaction evidence="7">
        <text>L-cysteinyl-[prolipoprotein] + a 1,2-diacyl-sn-glycero-3-phospho-(1'-sn-glycerol) = an S-1,2-diacyl-sn-glyceryl-L-cysteinyl-[prolipoprotein] + sn-glycerol 1-phosphate + H(+)</text>
        <dbReference type="Rhea" id="RHEA:56712"/>
        <dbReference type="Rhea" id="RHEA-COMP:14679"/>
        <dbReference type="Rhea" id="RHEA-COMP:14680"/>
        <dbReference type="ChEBI" id="CHEBI:15378"/>
        <dbReference type="ChEBI" id="CHEBI:29950"/>
        <dbReference type="ChEBI" id="CHEBI:57685"/>
        <dbReference type="ChEBI" id="CHEBI:64716"/>
        <dbReference type="ChEBI" id="CHEBI:140658"/>
        <dbReference type="EC" id="2.5.1.145"/>
    </reaction>
</comment>
<accession>A0A7X2H745</accession>
<dbReference type="NCBIfam" id="TIGR00544">
    <property type="entry name" value="lgt"/>
    <property type="match status" value="1"/>
</dbReference>
<dbReference type="Proteomes" id="UP000463051">
    <property type="component" value="Unassembled WGS sequence"/>
</dbReference>
<feature type="transmembrane region" description="Helical" evidence="7">
    <location>
        <begin position="191"/>
        <end position="209"/>
    </location>
</feature>
<keyword evidence="6 7" id="KW-0472">Membrane</keyword>
<evidence type="ECO:0000256" key="7">
    <source>
        <dbReference type="HAMAP-Rule" id="MF_01147"/>
    </source>
</evidence>
<keyword evidence="2 7" id="KW-1003">Cell membrane</keyword>
<comment type="subcellular location">
    <subcellularLocation>
        <location evidence="7">Cell membrane</location>
        <topology evidence="7">Multi-pass membrane protein</topology>
    </subcellularLocation>
</comment>
<keyword evidence="5 7" id="KW-1133">Transmembrane helix</keyword>
<organism evidence="8 9">
    <name type="scientific">Paenibacillus monticola</name>
    <dbReference type="NCBI Taxonomy" id="2666075"/>
    <lineage>
        <taxon>Bacteria</taxon>
        <taxon>Bacillati</taxon>
        <taxon>Bacillota</taxon>
        <taxon>Bacilli</taxon>
        <taxon>Bacillales</taxon>
        <taxon>Paenibacillaceae</taxon>
        <taxon>Paenibacillus</taxon>
    </lineage>
</organism>
<evidence type="ECO:0000256" key="3">
    <source>
        <dbReference type="ARBA" id="ARBA00022679"/>
    </source>
</evidence>
<reference evidence="8 9" key="1">
    <citation type="submission" date="2019-11" db="EMBL/GenBank/DDBJ databases">
        <title>Paenibacillus monticola sp. nov., a novel PGPR strain isolated from mountain sample in China.</title>
        <authorList>
            <person name="Zhao Q."/>
            <person name="Li H.-P."/>
            <person name="Zhang J.-L."/>
        </authorList>
    </citation>
    <scope>NUCLEOTIDE SEQUENCE [LARGE SCALE GENOMIC DNA]</scope>
    <source>
        <strain evidence="8 9">LC-T2</strain>
    </source>
</reference>
<keyword evidence="3 7" id="KW-0808">Transferase</keyword>
<keyword evidence="9" id="KW-1185">Reference proteome</keyword>
<dbReference type="AlphaFoldDB" id="A0A7X2H745"/>
<keyword evidence="4 7" id="KW-0812">Transmembrane</keyword>
<comment type="caution">
    <text evidence="8">The sequence shown here is derived from an EMBL/GenBank/DDBJ whole genome shotgun (WGS) entry which is preliminary data.</text>
</comment>
<dbReference type="Pfam" id="PF01790">
    <property type="entry name" value="LGT"/>
    <property type="match status" value="1"/>
</dbReference>
<comment type="function">
    <text evidence="7">Catalyzes the transfer of the diacylglyceryl group from phosphatidylglycerol to the sulfhydryl group of the N-terminal cysteine of a prolipoprotein, the first step in the formation of mature lipoproteins.</text>
</comment>
<feature type="transmembrane region" description="Helical" evidence="7">
    <location>
        <begin position="83"/>
        <end position="104"/>
    </location>
</feature>
<dbReference type="HAMAP" id="MF_01147">
    <property type="entry name" value="Lgt"/>
    <property type="match status" value="1"/>
</dbReference>
<dbReference type="UniPathway" id="UPA00664"/>
<dbReference type="GO" id="GO:0005886">
    <property type="term" value="C:plasma membrane"/>
    <property type="evidence" value="ECO:0007669"/>
    <property type="project" value="UniProtKB-SubCell"/>
</dbReference>
<gene>
    <name evidence="7 8" type="primary">lgt</name>
    <name evidence="8" type="ORF">GJB61_16945</name>
</gene>